<evidence type="ECO:0000256" key="4">
    <source>
        <dbReference type="RuleBase" id="RU003345"/>
    </source>
</evidence>
<dbReference type="PANTHER" id="PTHR42804:SF1">
    <property type="entry name" value="ALDEHYDE DEHYDROGENASE-RELATED"/>
    <property type="match status" value="1"/>
</dbReference>
<dbReference type="GO" id="GO:0016620">
    <property type="term" value="F:oxidoreductase activity, acting on the aldehyde or oxo group of donors, NAD or NADP as acceptor"/>
    <property type="evidence" value="ECO:0007669"/>
    <property type="project" value="InterPro"/>
</dbReference>
<dbReference type="InterPro" id="IPR015590">
    <property type="entry name" value="Aldehyde_DH_dom"/>
</dbReference>
<dbReference type="Pfam" id="PF00171">
    <property type="entry name" value="Aldedh"/>
    <property type="match status" value="1"/>
</dbReference>
<dbReference type="CDD" id="cd07139">
    <property type="entry name" value="ALDH_AldA-Rv0768"/>
    <property type="match status" value="1"/>
</dbReference>
<protein>
    <submittedName>
        <fullName evidence="6">Aldehyde dehydrogenase</fullName>
    </submittedName>
</protein>
<dbReference type="FunFam" id="3.40.605.10:FF:000007">
    <property type="entry name" value="NAD/NADP-dependent betaine aldehyde dehydrogenase"/>
    <property type="match status" value="1"/>
</dbReference>
<dbReference type="SUPFAM" id="SSF53720">
    <property type="entry name" value="ALDH-like"/>
    <property type="match status" value="1"/>
</dbReference>
<feature type="active site" evidence="3">
    <location>
        <position position="252"/>
    </location>
</feature>
<dbReference type="RefSeq" id="WP_005200067.1">
    <property type="nucleotide sequence ID" value="NZ_CP136136.1"/>
</dbReference>
<evidence type="ECO:0000313" key="6">
    <source>
        <dbReference type="EMBL" id="MDG6783234.1"/>
    </source>
</evidence>
<dbReference type="Gene3D" id="3.40.309.10">
    <property type="entry name" value="Aldehyde Dehydrogenase, Chain A, domain 2"/>
    <property type="match status" value="1"/>
</dbReference>
<reference evidence="6" key="1">
    <citation type="submission" date="2023-04" db="EMBL/GenBank/DDBJ databases">
        <title>Characterization and analysis of the complete genome of Gordonia rubripertincta 112, the degrader of aromatic and aliphatic compounds.</title>
        <authorList>
            <person name="Frantsuzova E."/>
            <person name="Bogun A."/>
            <person name="Delegan Y."/>
        </authorList>
    </citation>
    <scope>NUCLEOTIDE SEQUENCE</scope>
    <source>
        <strain evidence="6">112</strain>
    </source>
</reference>
<comment type="caution">
    <text evidence="6">The sequence shown here is derived from an EMBL/GenBank/DDBJ whole genome shotgun (WGS) entry which is preliminary data.</text>
</comment>
<sequence length="483" mass="50479">MTTDHHSLFIGGTWTEPQSDSRITVYSASTEAVIGSVPEAGKADIDAAVTAARRAFDEAGGWAEWEPARRADVLDRLADEYDNRAEDIFRAVSQQNGMPIAIARQLEVLPSVLFRYYAGLVRKQPLEEVRDGMLSKTVTVRRSPVGVVAAIVPWNVPQTLTATKLAPALAAGCTIVIKPSPETVLDAYLLAEAAQAAGVPPGVVSIVPGGRDIGAYLVSHPGVDKVAFTGSTTGGRAVAKACAELLRPVSLELGGKSAAIILDDADLDLSTVGQSLFASTLANNGQVCFLGTRILAPRNRYNEVVDTFADLITSAPVGDSLDESTLIGPMASKNQRDRVSGYIDVGTAQGARVVVGGAGTPPGLDQGWFVKPTLFADVDNTATIAREEIFGPVLTVIAHDGDANAIRIANDSDYGLGGTVWSSDPERAMAVAGAVQTGTIGLNGYAPDPVGPFGGVKSSGIGREFGPEGLAAYQQLKSIYQFS</sequence>
<dbReference type="AlphaFoldDB" id="A0AAW6RB96"/>
<dbReference type="InterPro" id="IPR016161">
    <property type="entry name" value="Ald_DH/histidinol_DH"/>
</dbReference>
<dbReference type="InterPro" id="IPR016163">
    <property type="entry name" value="Ald_DH_C"/>
</dbReference>
<organism evidence="6">
    <name type="scientific">Gordonia rubripertincta</name>
    <name type="common">Rhodococcus corallinus</name>
    <dbReference type="NCBI Taxonomy" id="36822"/>
    <lineage>
        <taxon>Bacteria</taxon>
        <taxon>Bacillati</taxon>
        <taxon>Actinomycetota</taxon>
        <taxon>Actinomycetes</taxon>
        <taxon>Mycobacteriales</taxon>
        <taxon>Gordoniaceae</taxon>
        <taxon>Gordonia</taxon>
    </lineage>
</organism>
<dbReference type="PROSITE" id="PS00687">
    <property type="entry name" value="ALDEHYDE_DEHYDR_GLU"/>
    <property type="match status" value="1"/>
</dbReference>
<dbReference type="PANTHER" id="PTHR42804">
    <property type="entry name" value="ALDEHYDE DEHYDROGENASE"/>
    <property type="match status" value="1"/>
</dbReference>
<dbReference type="EMBL" id="JARUXG010000018">
    <property type="protein sequence ID" value="MDG6783234.1"/>
    <property type="molecule type" value="Genomic_DNA"/>
</dbReference>
<accession>A0AAW6RB96</accession>
<name>A0AAW6RB96_GORRU</name>
<dbReference type="GeneID" id="97371986"/>
<dbReference type="InterPro" id="IPR029510">
    <property type="entry name" value="Ald_DH_CS_GLU"/>
</dbReference>
<proteinExistence type="inferred from homology"/>
<evidence type="ECO:0000256" key="3">
    <source>
        <dbReference type="PROSITE-ProRule" id="PRU10007"/>
    </source>
</evidence>
<gene>
    <name evidence="6" type="ORF">QBL07_20660</name>
</gene>
<evidence type="ECO:0000256" key="2">
    <source>
        <dbReference type="ARBA" id="ARBA00023002"/>
    </source>
</evidence>
<dbReference type="InterPro" id="IPR016162">
    <property type="entry name" value="Ald_DH_N"/>
</dbReference>
<evidence type="ECO:0000259" key="5">
    <source>
        <dbReference type="Pfam" id="PF00171"/>
    </source>
</evidence>
<keyword evidence="2 4" id="KW-0560">Oxidoreductase</keyword>
<evidence type="ECO:0000256" key="1">
    <source>
        <dbReference type="ARBA" id="ARBA00009986"/>
    </source>
</evidence>
<feature type="domain" description="Aldehyde dehydrogenase" evidence="5">
    <location>
        <begin position="14"/>
        <end position="479"/>
    </location>
</feature>
<dbReference type="Gene3D" id="3.40.605.10">
    <property type="entry name" value="Aldehyde Dehydrogenase, Chain A, domain 1"/>
    <property type="match status" value="1"/>
</dbReference>
<comment type="similarity">
    <text evidence="1 4">Belongs to the aldehyde dehydrogenase family.</text>
</comment>